<keyword evidence="8" id="KW-1185">Reference proteome</keyword>
<dbReference type="EMBL" id="BOMS01000093">
    <property type="protein sequence ID" value="GIE69881.1"/>
    <property type="molecule type" value="Genomic_DNA"/>
</dbReference>
<feature type="domain" description="Metallo-beta-lactamase" evidence="6">
    <location>
        <begin position="34"/>
        <end position="248"/>
    </location>
</feature>
<comment type="caution">
    <text evidence="7">The sequence shown here is derived from an EMBL/GenBank/DDBJ whole genome shotgun (WGS) entry which is preliminary data.</text>
</comment>
<keyword evidence="5" id="KW-0862">Zinc</keyword>
<sequence>MPVRRIIALTLGWEDLPKSASVFGASRTERVREPVPGLLLETADGWLLLDTGFNTALLRDPALRRRFYPSPNYQPELPPGPGEPLEAALDAVGVALADITAVALSHLHVDHAGGLKHFAGRVPVHVQRAELDYGMSNHPEPERYSMARVDYDDPRIDWRLAEGDTEIAPGVTALLTAGHTPGHQSFVVDLAGGGGYVFACDAADLTENITGERAIGSFRGVTPEQTVTQIRRLKDIGASRGYPVVPGHDPLAWPALTTELADRFRP</sequence>
<evidence type="ECO:0000313" key="7">
    <source>
        <dbReference type="EMBL" id="GIE69881.1"/>
    </source>
</evidence>
<evidence type="ECO:0000259" key="6">
    <source>
        <dbReference type="SMART" id="SM00849"/>
    </source>
</evidence>
<evidence type="ECO:0000313" key="8">
    <source>
        <dbReference type="Proteomes" id="UP000624709"/>
    </source>
</evidence>
<keyword evidence="4" id="KW-0378">Hydrolase</keyword>
<dbReference type="CDD" id="cd07729">
    <property type="entry name" value="AHL_lactonase_MBL-fold"/>
    <property type="match status" value="1"/>
</dbReference>
<dbReference type="InterPro" id="IPR036866">
    <property type="entry name" value="RibonucZ/Hydroxyglut_hydro"/>
</dbReference>
<dbReference type="SMART" id="SM00849">
    <property type="entry name" value="Lactamase_B"/>
    <property type="match status" value="1"/>
</dbReference>
<dbReference type="InterPro" id="IPR051013">
    <property type="entry name" value="MBL_superfamily_lactonases"/>
</dbReference>
<comment type="similarity">
    <text evidence="2">Belongs to the metallo-beta-lactamase superfamily.</text>
</comment>
<evidence type="ECO:0000256" key="2">
    <source>
        <dbReference type="ARBA" id="ARBA00007749"/>
    </source>
</evidence>
<evidence type="ECO:0000256" key="3">
    <source>
        <dbReference type="ARBA" id="ARBA00022723"/>
    </source>
</evidence>
<dbReference type="Proteomes" id="UP000624709">
    <property type="component" value="Unassembled WGS sequence"/>
</dbReference>
<dbReference type="RefSeq" id="WP_203827990.1">
    <property type="nucleotide sequence ID" value="NZ_BAAATY010000027.1"/>
</dbReference>
<dbReference type="Gene3D" id="3.60.15.10">
    <property type="entry name" value="Ribonuclease Z/Hydroxyacylglutathione hydrolase-like"/>
    <property type="match status" value="1"/>
</dbReference>
<dbReference type="PANTHER" id="PTHR42978:SF2">
    <property type="entry name" value="102 KBASES UNSTABLE REGION: FROM 1 TO 119443"/>
    <property type="match status" value="1"/>
</dbReference>
<reference evidence="7 8" key="1">
    <citation type="submission" date="2021-01" db="EMBL/GenBank/DDBJ databases">
        <title>Whole genome shotgun sequence of Actinoplanes palleronii NBRC 14916.</title>
        <authorList>
            <person name="Komaki H."/>
            <person name="Tamura T."/>
        </authorList>
    </citation>
    <scope>NUCLEOTIDE SEQUENCE [LARGE SCALE GENOMIC DNA]</scope>
    <source>
        <strain evidence="7 8">NBRC 14916</strain>
    </source>
</reference>
<comment type="cofactor">
    <cofactor evidence="1">
        <name>Zn(2+)</name>
        <dbReference type="ChEBI" id="CHEBI:29105"/>
    </cofactor>
</comment>
<dbReference type="InterPro" id="IPR001279">
    <property type="entry name" value="Metallo-B-lactamas"/>
</dbReference>
<dbReference type="PANTHER" id="PTHR42978">
    <property type="entry name" value="QUORUM-QUENCHING LACTONASE YTNP-RELATED-RELATED"/>
    <property type="match status" value="1"/>
</dbReference>
<organism evidence="7 8">
    <name type="scientific">Actinoplanes palleronii</name>
    <dbReference type="NCBI Taxonomy" id="113570"/>
    <lineage>
        <taxon>Bacteria</taxon>
        <taxon>Bacillati</taxon>
        <taxon>Actinomycetota</taxon>
        <taxon>Actinomycetes</taxon>
        <taxon>Micromonosporales</taxon>
        <taxon>Micromonosporaceae</taxon>
        <taxon>Actinoplanes</taxon>
    </lineage>
</organism>
<accession>A0ABQ4BHU2</accession>
<name>A0ABQ4BHU2_9ACTN</name>
<evidence type="ECO:0000256" key="5">
    <source>
        <dbReference type="ARBA" id="ARBA00022833"/>
    </source>
</evidence>
<evidence type="ECO:0000256" key="1">
    <source>
        <dbReference type="ARBA" id="ARBA00001947"/>
    </source>
</evidence>
<gene>
    <name evidence="7" type="ORF">Apa02nite_059890</name>
</gene>
<dbReference type="SUPFAM" id="SSF56281">
    <property type="entry name" value="Metallo-hydrolase/oxidoreductase"/>
    <property type="match status" value="1"/>
</dbReference>
<evidence type="ECO:0000256" key="4">
    <source>
        <dbReference type="ARBA" id="ARBA00022801"/>
    </source>
</evidence>
<dbReference type="Pfam" id="PF00753">
    <property type="entry name" value="Lactamase_B"/>
    <property type="match status" value="1"/>
</dbReference>
<proteinExistence type="inferred from homology"/>
<protein>
    <recommendedName>
        <fullName evidence="6">Metallo-beta-lactamase domain-containing protein</fullName>
    </recommendedName>
</protein>
<keyword evidence="3" id="KW-0479">Metal-binding</keyword>